<dbReference type="PIRSF" id="PIRSF017632">
    <property type="entry name" value="Acid_ceramidase-like"/>
    <property type="match status" value="1"/>
</dbReference>
<name>A0AAV6GZD4_9TELE</name>
<comment type="pathway">
    <text evidence="3">Lipid metabolism; fatty acid metabolism.</text>
</comment>
<comment type="catalytic activity">
    <reaction evidence="22">
        <text>N-hexadecanoylethanolamine + H2O = ethanolamine + hexadecanoate</text>
        <dbReference type="Rhea" id="RHEA:45064"/>
        <dbReference type="ChEBI" id="CHEBI:7896"/>
        <dbReference type="ChEBI" id="CHEBI:15377"/>
        <dbReference type="ChEBI" id="CHEBI:57603"/>
        <dbReference type="ChEBI" id="CHEBI:71464"/>
    </reaction>
    <physiologicalReaction direction="left-to-right" evidence="22">
        <dbReference type="Rhea" id="RHEA:45065"/>
    </physiologicalReaction>
</comment>
<evidence type="ECO:0000256" key="15">
    <source>
        <dbReference type="ARBA" id="ARBA00038527"/>
    </source>
</evidence>
<dbReference type="GO" id="GO:0017064">
    <property type="term" value="F:fatty acid amide hydrolase activity"/>
    <property type="evidence" value="ECO:0007669"/>
    <property type="project" value="InterPro"/>
</dbReference>
<keyword evidence="6" id="KW-0732">Signal</keyword>
<dbReference type="InterPro" id="IPR029132">
    <property type="entry name" value="CBAH/NAAA_C"/>
</dbReference>
<comment type="catalytic activity">
    <reaction evidence="19">
        <text>an N-(long-chain fatty acyl)ethanolamine + H2O = a long-chain fatty acid + ethanolamine</text>
        <dbReference type="Rhea" id="RHEA:17505"/>
        <dbReference type="ChEBI" id="CHEBI:15377"/>
        <dbReference type="ChEBI" id="CHEBI:15897"/>
        <dbReference type="ChEBI" id="CHEBI:57560"/>
        <dbReference type="ChEBI" id="CHEBI:57603"/>
        <dbReference type="EC" id="3.5.1.60"/>
    </reaction>
    <physiologicalReaction direction="left-to-right" evidence="19">
        <dbReference type="Rhea" id="RHEA:17506"/>
    </physiologicalReaction>
</comment>
<evidence type="ECO:0000313" key="31">
    <source>
        <dbReference type="Proteomes" id="UP000823561"/>
    </source>
</evidence>
<evidence type="ECO:0000256" key="19">
    <source>
        <dbReference type="ARBA" id="ARBA00047347"/>
    </source>
</evidence>
<evidence type="ECO:0000256" key="2">
    <source>
        <dbReference type="ARBA" id="ARBA00004371"/>
    </source>
</evidence>
<evidence type="ECO:0000256" key="9">
    <source>
        <dbReference type="ARBA" id="ARBA00022963"/>
    </source>
</evidence>
<dbReference type="GO" id="GO:0005764">
    <property type="term" value="C:lysosome"/>
    <property type="evidence" value="ECO:0007669"/>
    <property type="project" value="UniProtKB-SubCell"/>
</dbReference>
<dbReference type="GO" id="GO:0006631">
    <property type="term" value="P:fatty acid metabolic process"/>
    <property type="evidence" value="ECO:0007669"/>
    <property type="project" value="UniProtKB-KW"/>
</dbReference>
<dbReference type="FunFam" id="3.60.60.10:FF:000003">
    <property type="entry name" value="N-acylethanolamine-hydrolyzing acid amidase"/>
    <property type="match status" value="1"/>
</dbReference>
<keyword evidence="11" id="KW-0472">Membrane</keyword>
<dbReference type="EMBL" id="JADWDJ010000005">
    <property type="protein sequence ID" value="KAG5280468.1"/>
    <property type="molecule type" value="Genomic_DNA"/>
</dbReference>
<dbReference type="GO" id="GO:0047412">
    <property type="term" value="F:N-(long-chain-acyl)ethanolamine deacylase activity"/>
    <property type="evidence" value="ECO:0007669"/>
    <property type="project" value="UniProtKB-EC"/>
</dbReference>
<comment type="catalytic activity">
    <reaction evidence="24">
        <text>an N-acylsphing-4-enine + H2O = sphing-4-enine + a fatty acid</text>
        <dbReference type="Rhea" id="RHEA:20856"/>
        <dbReference type="ChEBI" id="CHEBI:15377"/>
        <dbReference type="ChEBI" id="CHEBI:28868"/>
        <dbReference type="ChEBI" id="CHEBI:52639"/>
        <dbReference type="ChEBI" id="CHEBI:57756"/>
        <dbReference type="EC" id="3.5.1.23"/>
    </reaction>
    <physiologicalReaction direction="left-to-right" evidence="24">
        <dbReference type="Rhea" id="RHEA:20857"/>
    </physiologicalReaction>
</comment>
<evidence type="ECO:0000256" key="13">
    <source>
        <dbReference type="ARBA" id="ARBA00023180"/>
    </source>
</evidence>
<feature type="domain" description="Choloylglycine hydrolase/NAAA C-terminal" evidence="28">
    <location>
        <begin position="92"/>
        <end position="237"/>
    </location>
</feature>
<evidence type="ECO:0000256" key="17">
    <source>
        <dbReference type="ARBA" id="ARBA00040404"/>
    </source>
</evidence>
<evidence type="ECO:0000256" key="18">
    <source>
        <dbReference type="ARBA" id="ARBA00042519"/>
    </source>
</evidence>
<dbReference type="GO" id="GO:0016042">
    <property type="term" value="P:lipid catabolic process"/>
    <property type="evidence" value="ECO:0007669"/>
    <property type="project" value="UniProtKB-KW"/>
</dbReference>
<evidence type="ECO:0000256" key="6">
    <source>
        <dbReference type="ARBA" id="ARBA00022729"/>
    </source>
</evidence>
<keyword evidence="14" id="KW-0458">Lysosome</keyword>
<comment type="catalytic activity">
    <reaction evidence="23">
        <text>N-hexadecanoylsphing-4-enine + H2O = sphing-4-enine + hexadecanoate</text>
        <dbReference type="Rhea" id="RHEA:38891"/>
        <dbReference type="ChEBI" id="CHEBI:7896"/>
        <dbReference type="ChEBI" id="CHEBI:15377"/>
        <dbReference type="ChEBI" id="CHEBI:57756"/>
        <dbReference type="ChEBI" id="CHEBI:72959"/>
    </reaction>
    <physiologicalReaction direction="left-to-right" evidence="23">
        <dbReference type="Rhea" id="RHEA:38892"/>
    </physiologicalReaction>
</comment>
<evidence type="ECO:0000256" key="21">
    <source>
        <dbReference type="ARBA" id="ARBA00047993"/>
    </source>
</evidence>
<comment type="subunit">
    <text evidence="15">Heterodimer of an alpha and a beta subunit, produced by autocatalytic cleavage.</text>
</comment>
<comment type="caution">
    <text evidence="30">The sequence shown here is derived from an EMBL/GenBank/DDBJ whole genome shotgun (WGS) entry which is preliminary data.</text>
</comment>
<comment type="catalytic activity">
    <reaction evidence="20">
        <text>N-dodecanoylethanolamine + H2O = dodecanoate + ethanolamine</text>
        <dbReference type="Rhea" id="RHEA:45456"/>
        <dbReference type="ChEBI" id="CHEBI:15377"/>
        <dbReference type="ChEBI" id="CHEBI:18262"/>
        <dbReference type="ChEBI" id="CHEBI:57603"/>
        <dbReference type="ChEBI" id="CHEBI:85263"/>
    </reaction>
    <physiologicalReaction direction="left-to-right" evidence="20">
        <dbReference type="Rhea" id="RHEA:45457"/>
    </physiologicalReaction>
</comment>
<evidence type="ECO:0000256" key="27">
    <source>
        <dbReference type="PIRSR" id="PIRSR017632-1"/>
    </source>
</evidence>
<dbReference type="EC" id="3.5.1.23" evidence="5"/>
<evidence type="ECO:0000256" key="16">
    <source>
        <dbReference type="ARBA" id="ARBA00039046"/>
    </source>
</evidence>
<evidence type="ECO:0000259" key="28">
    <source>
        <dbReference type="Pfam" id="PF02275"/>
    </source>
</evidence>
<keyword evidence="7 26" id="KW-0378">Hydrolase</keyword>
<keyword evidence="9" id="KW-0442">Lipid degradation</keyword>
<gene>
    <name evidence="30" type="ORF">AALO_G00060350</name>
</gene>
<evidence type="ECO:0000256" key="1">
    <source>
        <dbReference type="ARBA" id="ARBA00004170"/>
    </source>
</evidence>
<evidence type="ECO:0000256" key="26">
    <source>
        <dbReference type="PIRNR" id="PIRNR017632"/>
    </source>
</evidence>
<proteinExistence type="inferred from homology"/>
<sequence>MLTVNLDVPPEERWAPLVELFDEHFLRQVAAEVIESTVPKWVHHAVIPIVNALEKYMPPPYAKEIQGMASYYGANIADIVLLNFAYEVTAFCSSIITQDSKGNIYHGRNLDYPHDVLRNITIDVSFIQNGKELYRGTTFAGYVGLWTGQSSKKFTVSGDQRSKGYWWENVIAAVMESAPASWLVRQTLEEAANFQDAVMRLSKVPLIADVYYIVGGIHPGEGVVITRDRRGPADIWPLDPLNGAWYRVETNYDHWLPTPSRDYRRAAATEALNATGQDQINFETLYKVLSVVPVCNRMTIYTTMMSAAEPENYKTVVRECMQWVNLSKLTD</sequence>
<protein>
    <recommendedName>
        <fullName evidence="17">N-acylethanolamine-hydrolyzing acid amidase</fullName>
        <ecNumber evidence="5">3.5.1.23</ecNumber>
        <ecNumber evidence="16">3.5.1.60</ecNumber>
    </recommendedName>
    <alternativeName>
        <fullName evidence="18">Acylsphingosine deacylase NAAA</fullName>
    </alternativeName>
</protein>
<evidence type="ECO:0000256" key="22">
    <source>
        <dbReference type="ARBA" id="ARBA00048166"/>
    </source>
</evidence>
<evidence type="ECO:0000256" key="4">
    <source>
        <dbReference type="ARBA" id="ARBA00005730"/>
    </source>
</evidence>
<dbReference type="GO" id="GO:0017040">
    <property type="term" value="F:N-acylsphingosine amidohydrolase activity"/>
    <property type="evidence" value="ECO:0007669"/>
    <property type="project" value="UniProtKB-EC"/>
</dbReference>
<keyword evidence="10 26" id="KW-0443">Lipid metabolism</keyword>
<comment type="catalytic activity">
    <reaction evidence="25">
        <text>N-tetradecanoylethanolamine + H2O = tetradecanoate + ethanolamine</text>
        <dbReference type="Rhea" id="RHEA:45452"/>
        <dbReference type="ChEBI" id="CHEBI:15377"/>
        <dbReference type="ChEBI" id="CHEBI:30807"/>
        <dbReference type="ChEBI" id="CHEBI:57603"/>
        <dbReference type="ChEBI" id="CHEBI:85262"/>
    </reaction>
    <physiologicalReaction direction="left-to-right" evidence="25">
        <dbReference type="Rhea" id="RHEA:45453"/>
    </physiologicalReaction>
</comment>
<evidence type="ECO:0000256" key="12">
    <source>
        <dbReference type="ARBA" id="ARBA00023145"/>
    </source>
</evidence>
<keyword evidence="31" id="KW-1185">Reference proteome</keyword>
<feature type="active site" description="Nucleophile" evidence="27">
    <location>
        <position position="92"/>
    </location>
</feature>
<evidence type="ECO:0000256" key="20">
    <source>
        <dbReference type="ARBA" id="ARBA00047719"/>
    </source>
</evidence>
<dbReference type="CDD" id="cd01903">
    <property type="entry name" value="Ntn_AC_NAAA"/>
    <property type="match status" value="1"/>
</dbReference>
<evidence type="ECO:0000256" key="23">
    <source>
        <dbReference type="ARBA" id="ARBA00048217"/>
    </source>
</evidence>
<evidence type="ECO:0000256" key="5">
    <source>
        <dbReference type="ARBA" id="ARBA00011891"/>
    </source>
</evidence>
<dbReference type="Pfam" id="PF02275">
    <property type="entry name" value="CBAH"/>
    <property type="match status" value="1"/>
</dbReference>
<feature type="domain" description="Acid ceramidase N-terminal" evidence="29">
    <location>
        <begin position="3"/>
        <end position="56"/>
    </location>
</feature>
<dbReference type="PANTHER" id="PTHR28583:SF4">
    <property type="entry name" value="N-ACYLETHANOLAMINE-HYDROLYZING ACID AMIDASE"/>
    <property type="match status" value="1"/>
</dbReference>
<comment type="similarity">
    <text evidence="4 26">Belongs to the acid ceramidase family.</text>
</comment>
<dbReference type="InterPro" id="IPR029130">
    <property type="entry name" value="Acid_ceramidase_N"/>
</dbReference>
<organism evidence="30 31">
    <name type="scientific">Alosa alosa</name>
    <name type="common">allis shad</name>
    <dbReference type="NCBI Taxonomy" id="278164"/>
    <lineage>
        <taxon>Eukaryota</taxon>
        <taxon>Metazoa</taxon>
        <taxon>Chordata</taxon>
        <taxon>Craniata</taxon>
        <taxon>Vertebrata</taxon>
        <taxon>Euteleostomi</taxon>
        <taxon>Actinopterygii</taxon>
        <taxon>Neopterygii</taxon>
        <taxon>Teleostei</taxon>
        <taxon>Clupei</taxon>
        <taxon>Clupeiformes</taxon>
        <taxon>Clupeoidei</taxon>
        <taxon>Clupeidae</taxon>
        <taxon>Alosa</taxon>
    </lineage>
</organism>
<dbReference type="PANTHER" id="PTHR28583">
    <property type="entry name" value="ACID AMIDASE"/>
    <property type="match status" value="1"/>
</dbReference>
<evidence type="ECO:0000259" key="29">
    <source>
        <dbReference type="Pfam" id="PF15508"/>
    </source>
</evidence>
<dbReference type="Proteomes" id="UP000823561">
    <property type="component" value="Chromosome 5"/>
</dbReference>
<dbReference type="Pfam" id="PF15508">
    <property type="entry name" value="NAAA-beta"/>
    <property type="match status" value="1"/>
</dbReference>
<dbReference type="GO" id="GO:0016020">
    <property type="term" value="C:membrane"/>
    <property type="evidence" value="ECO:0007669"/>
    <property type="project" value="UniProtKB-SubCell"/>
</dbReference>
<evidence type="ECO:0000313" key="30">
    <source>
        <dbReference type="EMBL" id="KAG5280468.1"/>
    </source>
</evidence>
<evidence type="ECO:0000256" key="3">
    <source>
        <dbReference type="ARBA" id="ARBA00004872"/>
    </source>
</evidence>
<dbReference type="AlphaFoldDB" id="A0AAV6GZD4"/>
<evidence type="ECO:0000256" key="10">
    <source>
        <dbReference type="ARBA" id="ARBA00023098"/>
    </source>
</evidence>
<reference evidence="30" key="1">
    <citation type="submission" date="2020-10" db="EMBL/GenBank/DDBJ databases">
        <title>Chromosome-scale genome assembly of the Allis shad, Alosa alosa.</title>
        <authorList>
            <person name="Margot Z."/>
            <person name="Christophe K."/>
            <person name="Cabau C."/>
            <person name="Louis A."/>
            <person name="Berthelot C."/>
            <person name="Parey E."/>
            <person name="Roest Crollius H."/>
            <person name="Montfort J."/>
            <person name="Robinson-Rechavi M."/>
            <person name="Bucao C."/>
            <person name="Bouchez O."/>
            <person name="Gislard M."/>
            <person name="Lluch J."/>
            <person name="Milhes M."/>
            <person name="Lampietro C."/>
            <person name="Lopez Roques C."/>
            <person name="Donnadieu C."/>
            <person name="Braasch I."/>
            <person name="Desvignes T."/>
            <person name="Postlethwait J."/>
            <person name="Bobe J."/>
            <person name="Guiguen Y."/>
        </authorList>
    </citation>
    <scope>NUCLEOTIDE SEQUENCE</scope>
    <source>
        <strain evidence="30">M-15738</strain>
        <tissue evidence="30">Blood</tissue>
    </source>
</reference>
<dbReference type="Gene3D" id="3.60.60.10">
    <property type="entry name" value="Penicillin V Acylase, Chain A"/>
    <property type="match status" value="1"/>
</dbReference>
<accession>A0AAV6GZD4</accession>
<dbReference type="InterPro" id="IPR016699">
    <property type="entry name" value="Acid_ceramidase-like"/>
</dbReference>
<evidence type="ECO:0000256" key="8">
    <source>
        <dbReference type="ARBA" id="ARBA00022832"/>
    </source>
</evidence>
<evidence type="ECO:0000256" key="24">
    <source>
        <dbReference type="ARBA" id="ARBA00048323"/>
    </source>
</evidence>
<evidence type="ECO:0000256" key="7">
    <source>
        <dbReference type="ARBA" id="ARBA00022801"/>
    </source>
</evidence>
<evidence type="ECO:0000256" key="11">
    <source>
        <dbReference type="ARBA" id="ARBA00023136"/>
    </source>
</evidence>
<evidence type="ECO:0000256" key="14">
    <source>
        <dbReference type="ARBA" id="ARBA00023228"/>
    </source>
</evidence>
<keyword evidence="8" id="KW-0276">Fatty acid metabolism</keyword>
<comment type="catalytic activity">
    <reaction evidence="21">
        <text>N-dodecanoylsphing-4-enine + H2O = dodecanoate + sphing-4-enine</text>
        <dbReference type="Rhea" id="RHEA:41291"/>
        <dbReference type="ChEBI" id="CHEBI:15377"/>
        <dbReference type="ChEBI" id="CHEBI:18262"/>
        <dbReference type="ChEBI" id="CHEBI:57756"/>
        <dbReference type="ChEBI" id="CHEBI:72956"/>
    </reaction>
    <physiologicalReaction direction="left-to-right" evidence="21">
        <dbReference type="Rhea" id="RHEA:41292"/>
    </physiologicalReaction>
</comment>
<dbReference type="EC" id="3.5.1.60" evidence="16"/>
<comment type="subcellular location">
    <subcellularLocation>
        <location evidence="2">Lysosome</location>
    </subcellularLocation>
    <subcellularLocation>
        <location evidence="1">Membrane</location>
        <topology evidence="1">Peripheral membrane protein</topology>
    </subcellularLocation>
</comment>
<keyword evidence="13" id="KW-0325">Glycoprotein</keyword>
<evidence type="ECO:0000256" key="25">
    <source>
        <dbReference type="ARBA" id="ARBA00048716"/>
    </source>
</evidence>
<keyword evidence="12" id="KW-0865">Zymogen</keyword>